<dbReference type="InParanoid" id="A0A165GPN3"/>
<protein>
    <submittedName>
        <fullName evidence="1">Uncharacterized protein</fullName>
    </submittedName>
</protein>
<dbReference type="EMBL" id="KV423952">
    <property type="protein sequence ID" value="KZT58317.1"/>
    <property type="molecule type" value="Genomic_DNA"/>
</dbReference>
<dbReference type="Proteomes" id="UP000076842">
    <property type="component" value="Unassembled WGS sequence"/>
</dbReference>
<keyword evidence="2" id="KW-1185">Reference proteome</keyword>
<proteinExistence type="predicted"/>
<accession>A0A165GPN3</accession>
<name>A0A165GPN3_9BASI</name>
<sequence length="196" mass="20636">MEGRGLAEEFVVVRSVVWSLLVVTTVGIGAGRGCCVGAALGHWDAEPLALGNTPARAWHRTCRASWVHCMRGGVHALLFSCSFIIHFLSIIPDLISSRLFSSPSLSSTCIFIIPGFCSKPSGCQSIQRGSGSCPSLRRGTHSAPGATNGGSLSSWNAAAKRKSTRTALQGAAPTYEAVSKIVYCAIRSSHCGICVR</sequence>
<dbReference type="AlphaFoldDB" id="A0A165GPN3"/>
<gene>
    <name evidence="1" type="ORF">CALCODRAFT_242500</name>
</gene>
<organism evidence="1 2">
    <name type="scientific">Calocera cornea HHB12733</name>
    <dbReference type="NCBI Taxonomy" id="1353952"/>
    <lineage>
        <taxon>Eukaryota</taxon>
        <taxon>Fungi</taxon>
        <taxon>Dikarya</taxon>
        <taxon>Basidiomycota</taxon>
        <taxon>Agaricomycotina</taxon>
        <taxon>Dacrymycetes</taxon>
        <taxon>Dacrymycetales</taxon>
        <taxon>Dacrymycetaceae</taxon>
        <taxon>Calocera</taxon>
    </lineage>
</organism>
<evidence type="ECO:0000313" key="1">
    <source>
        <dbReference type="EMBL" id="KZT58317.1"/>
    </source>
</evidence>
<reference evidence="1 2" key="1">
    <citation type="journal article" date="2016" name="Mol. Biol. Evol.">
        <title>Comparative Genomics of Early-Diverging Mushroom-Forming Fungi Provides Insights into the Origins of Lignocellulose Decay Capabilities.</title>
        <authorList>
            <person name="Nagy L.G."/>
            <person name="Riley R."/>
            <person name="Tritt A."/>
            <person name="Adam C."/>
            <person name="Daum C."/>
            <person name="Floudas D."/>
            <person name="Sun H."/>
            <person name="Yadav J.S."/>
            <person name="Pangilinan J."/>
            <person name="Larsson K.H."/>
            <person name="Matsuura K."/>
            <person name="Barry K."/>
            <person name="Labutti K."/>
            <person name="Kuo R."/>
            <person name="Ohm R.A."/>
            <person name="Bhattacharya S.S."/>
            <person name="Shirouzu T."/>
            <person name="Yoshinaga Y."/>
            <person name="Martin F.M."/>
            <person name="Grigoriev I.V."/>
            <person name="Hibbett D.S."/>
        </authorList>
    </citation>
    <scope>NUCLEOTIDE SEQUENCE [LARGE SCALE GENOMIC DNA]</scope>
    <source>
        <strain evidence="1 2">HHB12733</strain>
    </source>
</reference>
<evidence type="ECO:0000313" key="2">
    <source>
        <dbReference type="Proteomes" id="UP000076842"/>
    </source>
</evidence>